<evidence type="ECO:0000313" key="2">
    <source>
        <dbReference type="Proteomes" id="UP000295511"/>
    </source>
</evidence>
<accession>A0A4V2ZRQ7</accession>
<evidence type="ECO:0000313" key="1">
    <source>
        <dbReference type="EMBL" id="TDF88572.1"/>
    </source>
</evidence>
<dbReference type="EMBL" id="SMRU01000044">
    <property type="protein sequence ID" value="TDF88572.1"/>
    <property type="molecule type" value="Genomic_DNA"/>
</dbReference>
<proteinExistence type="predicted"/>
<protein>
    <submittedName>
        <fullName evidence="1">Uncharacterized protein</fullName>
    </submittedName>
</protein>
<reference evidence="1 2" key="1">
    <citation type="submission" date="2019-03" db="EMBL/GenBank/DDBJ databases">
        <title>Whole genome sequence of Arthrobacter sp JH1-1.</title>
        <authorList>
            <person name="Trinh H.N."/>
        </authorList>
    </citation>
    <scope>NUCLEOTIDE SEQUENCE [LARGE SCALE GENOMIC DNA]</scope>
    <source>
        <strain evidence="1 2">JH1-1</strain>
    </source>
</reference>
<organism evidence="1 2">
    <name type="scientific">Arthrobacter terricola</name>
    <dbReference type="NCBI Taxonomy" id="2547396"/>
    <lineage>
        <taxon>Bacteria</taxon>
        <taxon>Bacillati</taxon>
        <taxon>Actinomycetota</taxon>
        <taxon>Actinomycetes</taxon>
        <taxon>Micrococcales</taxon>
        <taxon>Micrococcaceae</taxon>
        <taxon>Arthrobacter</taxon>
    </lineage>
</organism>
<dbReference type="AlphaFoldDB" id="A0A4V2ZRQ7"/>
<name>A0A4V2ZRQ7_9MICC</name>
<sequence length="149" mass="16396">MSINVSSHGQVMDSSPESTLRLTSVVAVSREAYALKAPARYTVSAVFSRRVNPAEARSIQGPTMHARLEELGYGHVSLVIDDRRLKIVNTNLEELKSGMASVIGSLVRETSDQMRLEQEQRDEAALVKSKADDARGKEIEALAHEITFD</sequence>
<keyword evidence="2" id="KW-1185">Reference proteome</keyword>
<dbReference type="Proteomes" id="UP000295511">
    <property type="component" value="Unassembled WGS sequence"/>
</dbReference>
<gene>
    <name evidence="1" type="ORF">E1809_23635</name>
</gene>
<comment type="caution">
    <text evidence="1">The sequence shown here is derived from an EMBL/GenBank/DDBJ whole genome shotgun (WGS) entry which is preliminary data.</text>
</comment>